<reference evidence="2" key="1">
    <citation type="submission" date="2022-06" db="EMBL/GenBank/DDBJ databases">
        <title>Aquibacillus sp. a new bacterium isolated from soil saline samples.</title>
        <authorList>
            <person name="Galisteo C."/>
            <person name="De La Haba R."/>
            <person name="Sanchez-Porro C."/>
            <person name="Ventosa A."/>
        </authorList>
    </citation>
    <scope>NUCLEOTIDE SEQUENCE</scope>
    <source>
        <strain evidence="2">3ASR75-54</strain>
    </source>
</reference>
<dbReference type="Pfam" id="PF09580">
    <property type="entry name" value="Spore_YhcN_YlaJ"/>
    <property type="match status" value="1"/>
</dbReference>
<dbReference type="Proteomes" id="UP001145069">
    <property type="component" value="Unassembled WGS sequence"/>
</dbReference>
<evidence type="ECO:0000313" key="2">
    <source>
        <dbReference type="EMBL" id="MDC3415648.1"/>
    </source>
</evidence>
<evidence type="ECO:0000313" key="3">
    <source>
        <dbReference type="Proteomes" id="UP001145069"/>
    </source>
</evidence>
<evidence type="ECO:0000256" key="1">
    <source>
        <dbReference type="SAM" id="SignalP"/>
    </source>
</evidence>
<dbReference type="PROSITE" id="PS51257">
    <property type="entry name" value="PROKAR_LIPOPROTEIN"/>
    <property type="match status" value="1"/>
</dbReference>
<sequence length="182" mass="20527">MNKIVVVAFLPLLLSVSLVGCLAQEGANNGKIGDMDNSTDNSPLAYNTKQEEINRLEANQTNYGRESEDADQLLDGYLTDLNRPESNNSENGFYSEESIKVGNAVNRIEAVKLSQVYSTEDKVFVSVMLDQEEYSTGIEQIKEQIYRTASKIVTDKEVIVWTDDVYWNELKDRQARFPKGND</sequence>
<dbReference type="EMBL" id="JAMQKC010000001">
    <property type="protein sequence ID" value="MDC3415648.1"/>
    <property type="molecule type" value="Genomic_DNA"/>
</dbReference>
<keyword evidence="1" id="KW-0732">Signal</keyword>
<gene>
    <name evidence="2" type="ORF">NC799_01820</name>
</gene>
<organism evidence="2 3">
    <name type="scientific">Aquibacillus salsiterrae</name>
    <dbReference type="NCBI Taxonomy" id="2950439"/>
    <lineage>
        <taxon>Bacteria</taxon>
        <taxon>Bacillati</taxon>
        <taxon>Bacillota</taxon>
        <taxon>Bacilli</taxon>
        <taxon>Bacillales</taxon>
        <taxon>Bacillaceae</taxon>
        <taxon>Aquibacillus</taxon>
    </lineage>
</organism>
<dbReference type="AlphaFoldDB" id="A0A9X3WBI3"/>
<dbReference type="InterPro" id="IPR019076">
    <property type="entry name" value="Spore_lipoprot_YhcN/YlaJ-like"/>
</dbReference>
<feature type="chain" id="PRO_5040735044" evidence="1">
    <location>
        <begin position="24"/>
        <end position="182"/>
    </location>
</feature>
<comment type="caution">
    <text evidence="2">The sequence shown here is derived from an EMBL/GenBank/DDBJ whole genome shotgun (WGS) entry which is preliminary data.</text>
</comment>
<accession>A0A9X3WBI3</accession>
<keyword evidence="2" id="KW-0449">Lipoprotein</keyword>
<protein>
    <submittedName>
        <fullName evidence="2">YhcN/YlaJ family sporulation lipoprotein</fullName>
    </submittedName>
</protein>
<keyword evidence="3" id="KW-1185">Reference proteome</keyword>
<proteinExistence type="predicted"/>
<name>A0A9X3WBI3_9BACI</name>
<feature type="signal peptide" evidence="1">
    <location>
        <begin position="1"/>
        <end position="23"/>
    </location>
</feature>
<dbReference type="RefSeq" id="WP_272444606.1">
    <property type="nucleotide sequence ID" value="NZ_JAMQKC010000001.1"/>
</dbReference>